<evidence type="ECO:0000313" key="5">
    <source>
        <dbReference type="Proteomes" id="UP001418796"/>
    </source>
</evidence>
<dbReference type="NCBIfam" id="NF007853">
    <property type="entry name" value="PRK10562.1"/>
    <property type="match status" value="1"/>
</dbReference>
<name>A0ABU9VJD3_9BACI</name>
<dbReference type="GO" id="GO:0016746">
    <property type="term" value="F:acyltransferase activity"/>
    <property type="evidence" value="ECO:0007669"/>
    <property type="project" value="UniProtKB-KW"/>
</dbReference>
<dbReference type="EC" id="2.3.1.-" evidence="4"/>
<evidence type="ECO:0000256" key="1">
    <source>
        <dbReference type="ARBA" id="ARBA00022679"/>
    </source>
</evidence>
<evidence type="ECO:0000256" key="2">
    <source>
        <dbReference type="ARBA" id="ARBA00023315"/>
    </source>
</evidence>
<gene>
    <name evidence="4" type="ORF">MKY91_12710</name>
</gene>
<dbReference type="InterPro" id="IPR016181">
    <property type="entry name" value="Acyl_CoA_acyltransferase"/>
</dbReference>
<dbReference type="PANTHER" id="PTHR43800">
    <property type="entry name" value="PEPTIDYL-LYSINE N-ACETYLTRANSFERASE YJAB"/>
    <property type="match status" value="1"/>
</dbReference>
<dbReference type="Proteomes" id="UP001418796">
    <property type="component" value="Unassembled WGS sequence"/>
</dbReference>
<proteinExistence type="predicted"/>
<dbReference type="EMBL" id="JBCITK010000001">
    <property type="protein sequence ID" value="MEN0644016.1"/>
    <property type="molecule type" value="Genomic_DNA"/>
</dbReference>
<dbReference type="Pfam" id="PF13508">
    <property type="entry name" value="Acetyltransf_7"/>
    <property type="match status" value="1"/>
</dbReference>
<dbReference type="PROSITE" id="PS51186">
    <property type="entry name" value="GNAT"/>
    <property type="match status" value="1"/>
</dbReference>
<evidence type="ECO:0000259" key="3">
    <source>
        <dbReference type="PROSITE" id="PS51186"/>
    </source>
</evidence>
<keyword evidence="1 4" id="KW-0808">Transferase</keyword>
<protein>
    <submittedName>
        <fullName evidence="4">N-acetyltransferase</fullName>
        <ecNumber evidence="4">2.3.1.-</ecNumber>
    </submittedName>
</protein>
<organism evidence="4 5">
    <name type="scientific">Alkalicoccobacillus gibsonii</name>
    <dbReference type="NCBI Taxonomy" id="79881"/>
    <lineage>
        <taxon>Bacteria</taxon>
        <taxon>Bacillati</taxon>
        <taxon>Bacillota</taxon>
        <taxon>Bacilli</taxon>
        <taxon>Bacillales</taxon>
        <taxon>Bacillaceae</taxon>
        <taxon>Alkalicoccobacillus</taxon>
    </lineage>
</organism>
<keyword evidence="2 4" id="KW-0012">Acyltransferase</keyword>
<evidence type="ECO:0000313" key="4">
    <source>
        <dbReference type="EMBL" id="MEN0644016.1"/>
    </source>
</evidence>
<dbReference type="SUPFAM" id="SSF55729">
    <property type="entry name" value="Acyl-CoA N-acyltransferases (Nat)"/>
    <property type="match status" value="1"/>
</dbReference>
<sequence>MIRPALRTDMDALVSIWLTASFKAHDFIAESYWREQQSAMRDVYLPQAHTLVLWNAGEICGFVSLMDHQIAALFVEQEQQGKGYGKQLLRWVQNEYSYLSLQVYTKNERAIQFYKQSGFHIVSEQTDAATGEREYVMEWKKAAE</sequence>
<dbReference type="CDD" id="cd04301">
    <property type="entry name" value="NAT_SF"/>
    <property type="match status" value="1"/>
</dbReference>
<dbReference type="PANTHER" id="PTHR43800:SF1">
    <property type="entry name" value="PEPTIDYL-LYSINE N-ACETYLTRANSFERASE YJAB"/>
    <property type="match status" value="1"/>
</dbReference>
<feature type="domain" description="N-acetyltransferase" evidence="3">
    <location>
        <begin position="1"/>
        <end position="142"/>
    </location>
</feature>
<dbReference type="InterPro" id="IPR000182">
    <property type="entry name" value="GNAT_dom"/>
</dbReference>
<keyword evidence="5" id="KW-1185">Reference proteome</keyword>
<dbReference type="RefSeq" id="WP_343130793.1">
    <property type="nucleotide sequence ID" value="NZ_JBCITK010000001.1"/>
</dbReference>
<accession>A0ABU9VJD3</accession>
<dbReference type="Gene3D" id="3.40.630.30">
    <property type="match status" value="1"/>
</dbReference>
<comment type="caution">
    <text evidence="4">The sequence shown here is derived from an EMBL/GenBank/DDBJ whole genome shotgun (WGS) entry which is preliminary data.</text>
</comment>
<reference evidence="4 5" key="1">
    <citation type="submission" date="2024-03" db="EMBL/GenBank/DDBJ databases">
        <title>Bacilli Hybrid Assemblies.</title>
        <authorList>
            <person name="Kovac J."/>
        </authorList>
    </citation>
    <scope>NUCLEOTIDE SEQUENCE [LARGE SCALE GENOMIC DNA]</scope>
    <source>
        <strain evidence="4 5">FSL R7-0666</strain>
    </source>
</reference>